<dbReference type="EMBL" id="JABWDY010023334">
    <property type="protein sequence ID" value="KAF5190991.1"/>
    <property type="molecule type" value="Genomic_DNA"/>
</dbReference>
<feature type="domain" description="Amino acid transporter transmembrane" evidence="8">
    <location>
        <begin position="8"/>
        <end position="196"/>
    </location>
</feature>
<reference evidence="9 10" key="1">
    <citation type="submission" date="2020-06" db="EMBL/GenBank/DDBJ databases">
        <title>Transcriptomic and genomic resources for Thalictrum thalictroides and T. hernandezii: Facilitating candidate gene discovery in an emerging model plant lineage.</title>
        <authorList>
            <person name="Arias T."/>
            <person name="Riano-Pachon D.M."/>
            <person name="Di Stilio V.S."/>
        </authorList>
    </citation>
    <scope>NUCLEOTIDE SEQUENCE [LARGE SCALE GENOMIC DNA]</scope>
    <source>
        <strain evidence="10">cv. WT478/WT964</strain>
        <tissue evidence="9">Leaves</tissue>
    </source>
</reference>
<proteinExistence type="predicted"/>
<feature type="transmembrane region" description="Helical" evidence="7">
    <location>
        <begin position="50"/>
        <end position="70"/>
    </location>
</feature>
<feature type="transmembrane region" description="Helical" evidence="7">
    <location>
        <begin position="90"/>
        <end position="109"/>
    </location>
</feature>
<dbReference type="GO" id="GO:0006865">
    <property type="term" value="P:amino acid transport"/>
    <property type="evidence" value="ECO:0007669"/>
    <property type="project" value="UniProtKB-KW"/>
</dbReference>
<comment type="caution">
    <text evidence="9">The sequence shown here is derived from an EMBL/GenBank/DDBJ whole genome shotgun (WGS) entry which is preliminary data.</text>
</comment>
<organism evidence="9 10">
    <name type="scientific">Thalictrum thalictroides</name>
    <name type="common">Rue-anemone</name>
    <name type="synonym">Anemone thalictroides</name>
    <dbReference type="NCBI Taxonomy" id="46969"/>
    <lineage>
        <taxon>Eukaryota</taxon>
        <taxon>Viridiplantae</taxon>
        <taxon>Streptophyta</taxon>
        <taxon>Embryophyta</taxon>
        <taxon>Tracheophyta</taxon>
        <taxon>Spermatophyta</taxon>
        <taxon>Magnoliopsida</taxon>
        <taxon>Ranunculales</taxon>
        <taxon>Ranunculaceae</taxon>
        <taxon>Thalictroideae</taxon>
        <taxon>Thalictrum</taxon>
    </lineage>
</organism>
<dbReference type="OrthoDB" id="990611at2759"/>
<keyword evidence="5 7" id="KW-1133">Transmembrane helix</keyword>
<keyword evidence="4" id="KW-0029">Amino-acid transport</keyword>
<dbReference type="AlphaFoldDB" id="A0A7J6W1D8"/>
<dbReference type="PANTHER" id="PTHR48017">
    <property type="entry name" value="OS05G0424000 PROTEIN-RELATED"/>
    <property type="match status" value="1"/>
</dbReference>
<keyword evidence="3 7" id="KW-0812">Transmembrane</keyword>
<evidence type="ECO:0000256" key="3">
    <source>
        <dbReference type="ARBA" id="ARBA00022692"/>
    </source>
</evidence>
<evidence type="ECO:0000256" key="5">
    <source>
        <dbReference type="ARBA" id="ARBA00022989"/>
    </source>
</evidence>
<evidence type="ECO:0000256" key="7">
    <source>
        <dbReference type="SAM" id="Phobius"/>
    </source>
</evidence>
<keyword evidence="10" id="KW-1185">Reference proteome</keyword>
<name>A0A7J6W1D8_THATH</name>
<dbReference type="Proteomes" id="UP000554482">
    <property type="component" value="Unassembled WGS sequence"/>
</dbReference>
<protein>
    <submittedName>
        <fullName evidence="9">Amino acid transporter avt1c</fullName>
    </submittedName>
</protein>
<evidence type="ECO:0000313" key="9">
    <source>
        <dbReference type="EMBL" id="KAF5190991.1"/>
    </source>
</evidence>
<keyword evidence="6 7" id="KW-0472">Membrane</keyword>
<sequence>MSEDLASVFPNAHLSLCGFHLTSNYVFSIIGALTVLPTVWLQNLSLLSHLSAGGVVTSLVVALCLLWVGVVNQVGFHCSGTALELSNVPIAIGLYAVCYTGHSVCPNIYTSMEKPSQFPTVLIVCFVTCWLLYTGVAVCVFMMFGDALESQFTSNMPHQFVASKIAVWTTVVNPLPKYALTITPVALSLEELLLTSQLESYILHFSNCQNFIGLLNIDRGTDSAILRSCDGIDWIVLYYA</sequence>
<dbReference type="GO" id="GO:0016020">
    <property type="term" value="C:membrane"/>
    <property type="evidence" value="ECO:0007669"/>
    <property type="project" value="UniProtKB-SubCell"/>
</dbReference>
<gene>
    <name evidence="9" type="ORF">FRX31_019416</name>
</gene>
<feature type="transmembrane region" description="Helical" evidence="7">
    <location>
        <begin position="121"/>
        <end position="144"/>
    </location>
</feature>
<keyword evidence="2" id="KW-0813">Transport</keyword>
<evidence type="ECO:0000256" key="1">
    <source>
        <dbReference type="ARBA" id="ARBA00004370"/>
    </source>
</evidence>
<evidence type="ECO:0000256" key="2">
    <source>
        <dbReference type="ARBA" id="ARBA00022448"/>
    </source>
</evidence>
<dbReference type="Pfam" id="PF01490">
    <property type="entry name" value="Aa_trans"/>
    <property type="match status" value="1"/>
</dbReference>
<evidence type="ECO:0000313" key="10">
    <source>
        <dbReference type="Proteomes" id="UP000554482"/>
    </source>
</evidence>
<dbReference type="InterPro" id="IPR013057">
    <property type="entry name" value="AA_transpt_TM"/>
</dbReference>
<evidence type="ECO:0000259" key="8">
    <source>
        <dbReference type="Pfam" id="PF01490"/>
    </source>
</evidence>
<comment type="subcellular location">
    <subcellularLocation>
        <location evidence="1">Membrane</location>
    </subcellularLocation>
</comment>
<evidence type="ECO:0000256" key="4">
    <source>
        <dbReference type="ARBA" id="ARBA00022970"/>
    </source>
</evidence>
<accession>A0A7J6W1D8</accession>
<evidence type="ECO:0000256" key="6">
    <source>
        <dbReference type="ARBA" id="ARBA00023136"/>
    </source>
</evidence>